<name>A0ABQ3UXZ7_9CHLR</name>
<comment type="caution">
    <text evidence="2">The sequence shown here is derived from an EMBL/GenBank/DDBJ whole genome shotgun (WGS) entry which is preliminary data.</text>
</comment>
<dbReference type="PANTHER" id="PTHR36509">
    <property type="entry name" value="BLL3101 PROTEIN"/>
    <property type="match status" value="1"/>
</dbReference>
<evidence type="ECO:0000313" key="3">
    <source>
        <dbReference type="Proteomes" id="UP000654345"/>
    </source>
</evidence>
<feature type="domain" description="DUF1254" evidence="1">
    <location>
        <begin position="1"/>
        <end position="89"/>
    </location>
</feature>
<sequence length="96" mass="10435">MPDMAGRYYSVQLTDSWGTDFAYVGRRTTGTQAGNYLISGPGWQGKVPDGVKQIVSPDNKVLLIGRTLVESDSDLATAYGLAKQIQLTPLSQWQPS</sequence>
<dbReference type="EMBL" id="BNJG01000002">
    <property type="protein sequence ID" value="GHO57534.1"/>
    <property type="molecule type" value="Genomic_DNA"/>
</dbReference>
<proteinExistence type="predicted"/>
<dbReference type="InterPro" id="IPR010679">
    <property type="entry name" value="DUF1254"/>
</dbReference>
<reference evidence="2 3" key="1">
    <citation type="journal article" date="2021" name="Int. J. Syst. Evol. Microbiol.">
        <title>Reticulibacter mediterranei gen. nov., sp. nov., within the new family Reticulibacteraceae fam. nov., and Ktedonospora formicarum gen. nov., sp. nov., Ktedonobacter robiniae sp. nov., Dictyobacter formicarum sp. nov. and Dictyobacter arantiisoli sp. nov., belonging to the class Ktedonobacteria.</title>
        <authorList>
            <person name="Yabe S."/>
            <person name="Zheng Y."/>
            <person name="Wang C.M."/>
            <person name="Sakai Y."/>
            <person name="Abe K."/>
            <person name="Yokota A."/>
            <person name="Donadio S."/>
            <person name="Cavaletti L."/>
            <person name="Monciardini P."/>
        </authorList>
    </citation>
    <scope>NUCLEOTIDE SEQUENCE [LARGE SCALE GENOMIC DNA]</scope>
    <source>
        <strain evidence="2 3">SOSP1-30</strain>
    </source>
</reference>
<dbReference type="PANTHER" id="PTHR36509:SF2">
    <property type="entry name" value="BLL3101 PROTEIN"/>
    <property type="match status" value="1"/>
</dbReference>
<dbReference type="Proteomes" id="UP000654345">
    <property type="component" value="Unassembled WGS sequence"/>
</dbReference>
<evidence type="ECO:0000313" key="2">
    <source>
        <dbReference type="EMBL" id="GHO57534.1"/>
    </source>
</evidence>
<dbReference type="SUPFAM" id="SSF160935">
    <property type="entry name" value="VPA0735-like"/>
    <property type="match status" value="1"/>
</dbReference>
<evidence type="ECO:0000259" key="1">
    <source>
        <dbReference type="Pfam" id="PF06863"/>
    </source>
</evidence>
<protein>
    <recommendedName>
        <fullName evidence="1">DUF1254 domain-containing protein</fullName>
    </recommendedName>
</protein>
<accession>A0ABQ3UXZ7</accession>
<dbReference type="Gene3D" id="2.60.40.1610">
    <property type="entry name" value="Domain of unknown function DUF1254"/>
    <property type="match status" value="1"/>
</dbReference>
<organism evidence="2 3">
    <name type="scientific">Ktedonobacter robiniae</name>
    <dbReference type="NCBI Taxonomy" id="2778365"/>
    <lineage>
        <taxon>Bacteria</taxon>
        <taxon>Bacillati</taxon>
        <taxon>Chloroflexota</taxon>
        <taxon>Ktedonobacteria</taxon>
        <taxon>Ktedonobacterales</taxon>
        <taxon>Ktedonobacteraceae</taxon>
        <taxon>Ktedonobacter</taxon>
    </lineage>
</organism>
<gene>
    <name evidence="2" type="ORF">KSB_60090</name>
</gene>
<dbReference type="InterPro" id="IPR037050">
    <property type="entry name" value="DUF1254_sf"/>
</dbReference>
<keyword evidence="3" id="KW-1185">Reference proteome</keyword>
<dbReference type="Pfam" id="PF06863">
    <property type="entry name" value="DUF1254"/>
    <property type="match status" value="1"/>
</dbReference>